<proteinExistence type="predicted"/>
<evidence type="ECO:0000313" key="1">
    <source>
        <dbReference type="EMBL" id="KAF9690330.1"/>
    </source>
</evidence>
<sequence>MTTTIEFGKDLDAEVLGSNSPGTWKNLMIDGKEIQSAEMLKDSGIGFRTLRSLGIEIQSAGTKKNIDRGIKVMCCSETWWSAGLQTA</sequence>
<name>A0A835TL68_9ROSI</name>
<dbReference type="Proteomes" id="UP000657918">
    <property type="component" value="Unassembled WGS sequence"/>
</dbReference>
<dbReference type="AlphaFoldDB" id="A0A835TL68"/>
<keyword evidence="2" id="KW-1185">Reference proteome</keyword>
<accession>A0A835TL68</accession>
<dbReference type="OrthoDB" id="10551236at2759"/>
<comment type="caution">
    <text evidence="1">The sequence shown here is derived from an EMBL/GenBank/DDBJ whole genome shotgun (WGS) entry which is preliminary data.</text>
</comment>
<dbReference type="EMBL" id="JADGMS010000001">
    <property type="protein sequence ID" value="KAF9690330.1"/>
    <property type="molecule type" value="Genomic_DNA"/>
</dbReference>
<gene>
    <name evidence="1" type="ORF">SADUNF_Sadunf01G0184300</name>
</gene>
<protein>
    <submittedName>
        <fullName evidence="1">Uncharacterized protein</fullName>
    </submittedName>
</protein>
<organism evidence="1 2">
    <name type="scientific">Salix dunnii</name>
    <dbReference type="NCBI Taxonomy" id="1413687"/>
    <lineage>
        <taxon>Eukaryota</taxon>
        <taxon>Viridiplantae</taxon>
        <taxon>Streptophyta</taxon>
        <taxon>Embryophyta</taxon>
        <taxon>Tracheophyta</taxon>
        <taxon>Spermatophyta</taxon>
        <taxon>Magnoliopsida</taxon>
        <taxon>eudicotyledons</taxon>
        <taxon>Gunneridae</taxon>
        <taxon>Pentapetalae</taxon>
        <taxon>rosids</taxon>
        <taxon>fabids</taxon>
        <taxon>Malpighiales</taxon>
        <taxon>Salicaceae</taxon>
        <taxon>Saliceae</taxon>
        <taxon>Salix</taxon>
    </lineage>
</organism>
<evidence type="ECO:0000313" key="2">
    <source>
        <dbReference type="Proteomes" id="UP000657918"/>
    </source>
</evidence>
<reference evidence="1 2" key="1">
    <citation type="submission" date="2020-10" db="EMBL/GenBank/DDBJ databases">
        <title>Plant Genome Project.</title>
        <authorList>
            <person name="Zhang R.-G."/>
        </authorList>
    </citation>
    <scope>NUCLEOTIDE SEQUENCE [LARGE SCALE GENOMIC DNA]</scope>
    <source>
        <strain evidence="1">FAFU-HL-1</strain>
        <tissue evidence="1">Leaf</tissue>
    </source>
</reference>